<feature type="coiled-coil region" evidence="7">
    <location>
        <begin position="1061"/>
        <end position="1088"/>
    </location>
</feature>
<dbReference type="GO" id="GO:0061136">
    <property type="term" value="P:regulation of proteasomal protein catabolic process"/>
    <property type="evidence" value="ECO:0007669"/>
    <property type="project" value="TreeGrafter"/>
</dbReference>
<keyword evidence="4" id="KW-0833">Ubl conjugation pathway</keyword>
<dbReference type="Pfam" id="PF13446">
    <property type="entry name" value="RPT"/>
    <property type="match status" value="3"/>
</dbReference>
<dbReference type="AlphaFoldDB" id="A0A1V2LS60"/>
<evidence type="ECO:0000313" key="10">
    <source>
        <dbReference type="EMBL" id="ONH76392.1"/>
    </source>
</evidence>
<dbReference type="Proteomes" id="UP000189274">
    <property type="component" value="Unassembled WGS sequence"/>
</dbReference>
<dbReference type="Pfam" id="PF00443">
    <property type="entry name" value="UCH"/>
    <property type="match status" value="1"/>
</dbReference>
<dbReference type="GO" id="GO:0070628">
    <property type="term" value="F:proteasome binding"/>
    <property type="evidence" value="ECO:0007669"/>
    <property type="project" value="TreeGrafter"/>
</dbReference>
<dbReference type="EMBL" id="MQVM01000004">
    <property type="protein sequence ID" value="ONH76392.1"/>
    <property type="molecule type" value="Genomic_DNA"/>
</dbReference>
<dbReference type="InterPro" id="IPR001394">
    <property type="entry name" value="Peptidase_C19_UCH"/>
</dbReference>
<dbReference type="GO" id="GO:0004843">
    <property type="term" value="F:cysteine-type deubiquitinase activity"/>
    <property type="evidence" value="ECO:0007669"/>
    <property type="project" value="UniProtKB-EC"/>
</dbReference>
<evidence type="ECO:0000256" key="5">
    <source>
        <dbReference type="ARBA" id="ARBA00022801"/>
    </source>
</evidence>
<dbReference type="InterPro" id="IPR025305">
    <property type="entry name" value="UCH_repeat_domain"/>
</dbReference>
<sequence length="1203" mass="137510">MGDVNPFSDSGENNESIGINPSNIPKVPVVQYDEKDEDEEMGVFSAEESNSVQLDNGELSLGEENVEEEQEISPFEYEFSSALCLKSSDRILDDLRSDPLFLLKQQDGVISLPTINYAKQLSQNGASTMKYQPVYWDTKNPDFGSYRTIELDGNTSLATFTGLLVPCDSHSLFEDSVIYHYCIKIKYYNDRINVKNSFYGFHDSQLSDSDRIYIEPEDILCAAGEIPKESIDILLKSLPKVVDSGNFISKETGTVIRVEVYSSILDHSDLELFSLTEIQTRVAKFNSQEPEGQSFGNALTPHDSFLKFRSVLTGAIKQTDERDLKKIDVQKKFLQVSIDIDLLLDKFFFSLDNENNSPCIYPVIISKLGEYSFVYENFLRRAANEAAYFAAITSPNQYDFSNSFSNSFESVFNVLHEFDSQQQNYNWLKWNDKYYNEASIVLSICPHYNDQLIINMYQNLTTHDPVNSPIYFDALTYFVTSRYSDDLPYYVTILKEKGILGFGELKGCFDRFGFHISSCDTLDSITDEQLLLAYQNQLIVATSKYEKVTFRDCLAKIAKYRSSEYLQRYLNTEPFFDLLDAYQLLEIEPNLDDSLLITLYDYRISESGMGYDPNVARAFFTIVLARKSVILMEYIERNLPQFSIGAVSLKDSYSTIGCLETADDLAIIRIFQERAQKDTGTDFRYLWKSLKTIGDARHSKLIEAFISSGIIDTSLLAVDQSPAGLNNIVEFEEPVVDVNGESLKVGPLESQQVEKDLFVHSEDLKEDVTDLIDLSDTDNAKPEIPCVNVEEDSIGNDEEATDAVSLKKVSKKLCSPKKVNHTAAVCKISADQFEFAVEMGNQQDVTECISNVLTQIESAMKPDELDENNEQLDMIKDLFFGKTKQRLVPVDKETKQDIPGGSVRTKIESFLNLIVNIGDHPKDIYDALDTFFTEDLLELEDGEVKRSLTIIELPKILQIQIQRVQFDRVKLIPVKSNDPIPFGEKLYMDRYLETDDETIINKRQEVFNWRRRVVELNERKSILTLVNDQGMTNKDVLITTRDFLKSENVKELGVTVDMNTLEILDLEIERIQTELEAINNELEVLQNNITQQFKGFEKIGYSIFAVFIHRGQASYGHYWIYIRDPKNNVYRKYNDEIVSEVTIEEVFNFAEGNTATPYYLTFIKDDLLDQITPLQRDVIVEEKLQELQRAGNNPTIEMEMDVD</sequence>
<protein>
    <recommendedName>
        <fullName evidence="2">ubiquitinyl hydrolase 1</fullName>
        <ecNumber evidence="2">3.4.19.12</ecNumber>
    </recommendedName>
</protein>
<evidence type="ECO:0000256" key="4">
    <source>
        <dbReference type="ARBA" id="ARBA00022786"/>
    </source>
</evidence>
<dbReference type="PANTHER" id="PTHR43982">
    <property type="entry name" value="UBIQUITIN CARBOXYL-TERMINAL HYDROLASE"/>
    <property type="match status" value="1"/>
</dbReference>
<keyword evidence="3" id="KW-0645">Protease</keyword>
<dbReference type="Gene3D" id="3.90.70.10">
    <property type="entry name" value="Cysteine proteinases"/>
    <property type="match status" value="1"/>
</dbReference>
<keyword evidence="7" id="KW-0175">Coiled coil</keyword>
<dbReference type="CDD" id="cd02666">
    <property type="entry name" value="Peptidase_C19J"/>
    <property type="match status" value="1"/>
</dbReference>
<dbReference type="PROSITE" id="PS50235">
    <property type="entry name" value="USP_3"/>
    <property type="match status" value="1"/>
</dbReference>
<comment type="catalytic activity">
    <reaction evidence="1">
        <text>Thiol-dependent hydrolysis of ester, thioester, amide, peptide and isopeptide bonds formed by the C-terminal Gly of ubiquitin (a 76-residue protein attached to proteins as an intracellular targeting signal).</text>
        <dbReference type="EC" id="3.4.19.12"/>
    </reaction>
</comment>
<keyword evidence="5 10" id="KW-0378">Hydrolase</keyword>
<gene>
    <name evidence="10" type="ORF">BOH78_1243</name>
</gene>
<evidence type="ECO:0000256" key="2">
    <source>
        <dbReference type="ARBA" id="ARBA00012759"/>
    </source>
</evidence>
<dbReference type="InterPro" id="IPR028889">
    <property type="entry name" value="USP"/>
</dbReference>
<evidence type="ECO:0000256" key="1">
    <source>
        <dbReference type="ARBA" id="ARBA00000707"/>
    </source>
</evidence>
<organism evidence="10 11">
    <name type="scientific">Pichia kudriavzevii</name>
    <name type="common">Yeast</name>
    <name type="synonym">Issatchenkia orientalis</name>
    <dbReference type="NCBI Taxonomy" id="4909"/>
    <lineage>
        <taxon>Eukaryota</taxon>
        <taxon>Fungi</taxon>
        <taxon>Dikarya</taxon>
        <taxon>Ascomycota</taxon>
        <taxon>Saccharomycotina</taxon>
        <taxon>Pichiomycetes</taxon>
        <taxon>Pichiales</taxon>
        <taxon>Pichiaceae</taxon>
        <taxon>Pichia</taxon>
    </lineage>
</organism>
<feature type="compositionally biased region" description="Polar residues" evidence="8">
    <location>
        <begin position="7"/>
        <end position="23"/>
    </location>
</feature>
<keyword evidence="6" id="KW-0788">Thiol protease</keyword>
<proteinExistence type="predicted"/>
<evidence type="ECO:0000256" key="8">
    <source>
        <dbReference type="SAM" id="MobiDB-lite"/>
    </source>
</evidence>
<evidence type="ECO:0000256" key="6">
    <source>
        <dbReference type="ARBA" id="ARBA00022807"/>
    </source>
</evidence>
<evidence type="ECO:0000259" key="9">
    <source>
        <dbReference type="PROSITE" id="PS50235"/>
    </source>
</evidence>
<dbReference type="InterPro" id="IPR044635">
    <property type="entry name" value="UBP14-like"/>
</dbReference>
<feature type="region of interest" description="Disordered" evidence="8">
    <location>
        <begin position="1"/>
        <end position="25"/>
    </location>
</feature>
<name>A0A1V2LS60_PICKU</name>
<dbReference type="EC" id="3.4.19.12" evidence="2"/>
<dbReference type="PANTHER" id="PTHR43982:SF6">
    <property type="entry name" value="UBIQUITIN CARBOXYL-TERMINAL HYDROLASE 2-RELATED"/>
    <property type="match status" value="1"/>
</dbReference>
<dbReference type="SUPFAM" id="SSF54001">
    <property type="entry name" value="Cysteine proteinases"/>
    <property type="match status" value="1"/>
</dbReference>
<evidence type="ECO:0000313" key="11">
    <source>
        <dbReference type="Proteomes" id="UP000189274"/>
    </source>
</evidence>
<comment type="caution">
    <text evidence="10">The sequence shown here is derived from an EMBL/GenBank/DDBJ whole genome shotgun (WGS) entry which is preliminary data.</text>
</comment>
<dbReference type="GO" id="GO:0016579">
    <property type="term" value="P:protein deubiquitination"/>
    <property type="evidence" value="ECO:0007669"/>
    <property type="project" value="InterPro"/>
</dbReference>
<evidence type="ECO:0000256" key="7">
    <source>
        <dbReference type="SAM" id="Coils"/>
    </source>
</evidence>
<dbReference type="VEuPathDB" id="FungiDB:C5L36_0C11040"/>
<dbReference type="InterPro" id="IPR038765">
    <property type="entry name" value="Papain-like_cys_pep_sf"/>
</dbReference>
<dbReference type="GO" id="GO:0043161">
    <property type="term" value="P:proteasome-mediated ubiquitin-dependent protein catabolic process"/>
    <property type="evidence" value="ECO:0007669"/>
    <property type="project" value="InterPro"/>
</dbReference>
<reference evidence="11" key="1">
    <citation type="journal article" date="2017" name="Genome Announc.">
        <title>Genome sequences of Cyberlindnera fabianii 65, Pichia kudriavzevii 129, and Saccharomyces cerevisiae 131 isolated from fermented masau fruits in Zimbabwe.</title>
        <authorList>
            <person name="van Rijswijck I.M.H."/>
            <person name="Derks M.F.L."/>
            <person name="Abee T."/>
            <person name="de Ridder D."/>
            <person name="Smid E.J."/>
        </authorList>
    </citation>
    <scope>NUCLEOTIDE SEQUENCE [LARGE SCALE GENOMIC DNA]</scope>
    <source>
        <strain evidence="11">129</strain>
    </source>
</reference>
<feature type="domain" description="USP" evidence="9">
    <location>
        <begin position="723"/>
        <end position="1165"/>
    </location>
</feature>
<accession>A0A1V2LS60</accession>
<evidence type="ECO:0000256" key="3">
    <source>
        <dbReference type="ARBA" id="ARBA00022670"/>
    </source>
</evidence>